<keyword evidence="3" id="KW-1185">Reference proteome</keyword>
<evidence type="ECO:0000256" key="1">
    <source>
        <dbReference type="SAM" id="MobiDB-lite"/>
    </source>
</evidence>
<sequence length="103" mass="10902">MGSTAVVIAASAAENGAPHHHHPGDNSTQRPEHVHDNIKSTNETLNRSNSRVIENCNNGEEMGSTAAVIAASAAENGAPHHHHPGDNSTQRPEHVHDNIKSTN</sequence>
<name>A0ABR3NAP6_9TELE</name>
<protein>
    <recommendedName>
        <fullName evidence="4">Secreted protein</fullName>
    </recommendedName>
</protein>
<gene>
    <name evidence="2" type="ORF">QQF64_026715</name>
</gene>
<accession>A0ABR3NAP6</accession>
<organism evidence="2 3">
    <name type="scientific">Cirrhinus molitorella</name>
    <name type="common">mud carp</name>
    <dbReference type="NCBI Taxonomy" id="172907"/>
    <lineage>
        <taxon>Eukaryota</taxon>
        <taxon>Metazoa</taxon>
        <taxon>Chordata</taxon>
        <taxon>Craniata</taxon>
        <taxon>Vertebrata</taxon>
        <taxon>Euteleostomi</taxon>
        <taxon>Actinopterygii</taxon>
        <taxon>Neopterygii</taxon>
        <taxon>Teleostei</taxon>
        <taxon>Ostariophysi</taxon>
        <taxon>Cypriniformes</taxon>
        <taxon>Cyprinidae</taxon>
        <taxon>Labeoninae</taxon>
        <taxon>Labeonini</taxon>
        <taxon>Cirrhinus</taxon>
    </lineage>
</organism>
<evidence type="ECO:0008006" key="4">
    <source>
        <dbReference type="Google" id="ProtNLM"/>
    </source>
</evidence>
<evidence type="ECO:0000313" key="2">
    <source>
        <dbReference type="EMBL" id="KAL1273901.1"/>
    </source>
</evidence>
<dbReference type="Proteomes" id="UP001558613">
    <property type="component" value="Unassembled WGS sequence"/>
</dbReference>
<evidence type="ECO:0000313" key="3">
    <source>
        <dbReference type="Proteomes" id="UP001558613"/>
    </source>
</evidence>
<proteinExistence type="predicted"/>
<reference evidence="2 3" key="1">
    <citation type="submission" date="2023-09" db="EMBL/GenBank/DDBJ databases">
        <authorList>
            <person name="Wang M."/>
        </authorList>
    </citation>
    <scope>NUCLEOTIDE SEQUENCE [LARGE SCALE GENOMIC DNA]</scope>
    <source>
        <strain evidence="2">GT-2023</strain>
        <tissue evidence="2">Liver</tissue>
    </source>
</reference>
<feature type="compositionally biased region" description="Basic and acidic residues" evidence="1">
    <location>
        <begin position="91"/>
        <end position="103"/>
    </location>
</feature>
<dbReference type="EMBL" id="JAYMGO010000005">
    <property type="protein sequence ID" value="KAL1273901.1"/>
    <property type="molecule type" value="Genomic_DNA"/>
</dbReference>
<feature type="region of interest" description="Disordered" evidence="1">
    <location>
        <begin position="72"/>
        <end position="103"/>
    </location>
</feature>
<comment type="caution">
    <text evidence="2">The sequence shown here is derived from an EMBL/GenBank/DDBJ whole genome shotgun (WGS) entry which is preliminary data.</text>
</comment>
<feature type="region of interest" description="Disordered" evidence="1">
    <location>
        <begin position="1"/>
        <end position="49"/>
    </location>
</feature>
<feature type="compositionally biased region" description="Polar residues" evidence="1">
    <location>
        <begin position="39"/>
        <end position="49"/>
    </location>
</feature>